<gene>
    <name evidence="1" type="ORF">H8716_02695</name>
</gene>
<keyword evidence="2" id="KW-1185">Reference proteome</keyword>
<comment type="caution">
    <text evidence="1">The sequence shown here is derived from an EMBL/GenBank/DDBJ whole genome shotgun (WGS) entry which is preliminary data.</text>
</comment>
<dbReference type="RefSeq" id="WP_249306990.1">
    <property type="nucleotide sequence ID" value="NZ_JACRSZ010000001.1"/>
</dbReference>
<dbReference type="Proteomes" id="UP000657421">
    <property type="component" value="Unassembled WGS sequence"/>
</dbReference>
<name>A0ABR7N6J7_9FIRM</name>
<proteinExistence type="predicted"/>
<accession>A0ABR7N6J7</accession>
<organism evidence="1 2">
    <name type="scientific">Jingyaoa shaoxingensis</name>
    <dbReference type="NCBI Taxonomy" id="2763671"/>
    <lineage>
        <taxon>Bacteria</taxon>
        <taxon>Bacillati</taxon>
        <taxon>Bacillota</taxon>
        <taxon>Clostridia</taxon>
        <taxon>Lachnospirales</taxon>
        <taxon>Lachnospiraceae</taxon>
        <taxon>Jingyaoa</taxon>
    </lineage>
</organism>
<sequence>MNHFITKYEEKSNRDGKKVNVYCLNYGLAKKNNIIWGRAQGTIYRKYFIERIFNFTSLVLEQIRETKVIKCTNPACGRIFDDSEIPFLKFTRFQCPDCHSKVETYSKVDEEIEHQFQQANKIPLVSKEELDIILELNRRKEFCKARDIAEEIDMESRRIAQICKKLDEDKGIVIRNKRCNPYEYCTSEIGEKYSDVEVS</sequence>
<protein>
    <submittedName>
        <fullName evidence="1">Uncharacterized protein</fullName>
    </submittedName>
</protein>
<reference evidence="1 2" key="1">
    <citation type="submission" date="2020-08" db="EMBL/GenBank/DDBJ databases">
        <title>Genome public.</title>
        <authorList>
            <person name="Liu C."/>
            <person name="Sun Q."/>
        </authorList>
    </citation>
    <scope>NUCLEOTIDE SEQUENCE [LARGE SCALE GENOMIC DNA]</scope>
    <source>
        <strain evidence="1 2">NSJ-46</strain>
    </source>
</reference>
<evidence type="ECO:0000313" key="2">
    <source>
        <dbReference type="Proteomes" id="UP000657421"/>
    </source>
</evidence>
<dbReference type="EMBL" id="JACRSZ010000001">
    <property type="protein sequence ID" value="MBC8572001.1"/>
    <property type="molecule type" value="Genomic_DNA"/>
</dbReference>
<evidence type="ECO:0000313" key="1">
    <source>
        <dbReference type="EMBL" id="MBC8572001.1"/>
    </source>
</evidence>